<dbReference type="InterPro" id="IPR015864">
    <property type="entry name" value="FAD_synthase"/>
</dbReference>
<protein>
    <recommendedName>
        <fullName evidence="2">FAD synthase</fullName>
        <ecNumber evidence="2">2.7.7.2</ecNumber>
    </recommendedName>
</protein>
<gene>
    <name evidence="12" type="ORF">STYK_11420</name>
</gene>
<dbReference type="InterPro" id="IPR014729">
    <property type="entry name" value="Rossmann-like_a/b/a_fold"/>
</dbReference>
<dbReference type="Pfam" id="PF06574">
    <property type="entry name" value="FAD_syn"/>
    <property type="match status" value="1"/>
</dbReference>
<evidence type="ECO:0000256" key="10">
    <source>
        <dbReference type="ARBA" id="ARBA00049494"/>
    </source>
</evidence>
<organism evidence="12 13">
    <name type="scientific">Streptococcus toyakuensis</name>
    <dbReference type="NCBI Taxonomy" id="2819619"/>
    <lineage>
        <taxon>Bacteria</taxon>
        <taxon>Bacillati</taxon>
        <taxon>Bacillota</taxon>
        <taxon>Bacilli</taxon>
        <taxon>Lactobacillales</taxon>
        <taxon>Streptococcaceae</taxon>
        <taxon>Streptococcus</taxon>
        <taxon>Streptococcus mitis group</taxon>
    </lineage>
</organism>
<proteinExistence type="predicted"/>
<evidence type="ECO:0000256" key="3">
    <source>
        <dbReference type="ARBA" id="ARBA00022630"/>
    </source>
</evidence>
<evidence type="ECO:0000313" key="13">
    <source>
        <dbReference type="Proteomes" id="UP001060027"/>
    </source>
</evidence>
<reference evidence="12" key="1">
    <citation type="journal article" date="2022" name="J Glob Antimicrob Resist">
        <title>Identification and characterisation of a novel multidrug-resistant streptococcus, Streptococcus toyakuensis sp. nov., from a blood sample.</title>
        <authorList>
            <person name="Wajima T."/>
            <person name="Hagimoto A."/>
            <person name="Tanaka E."/>
            <person name="Kawamura Y."/>
            <person name="Nakaminami H."/>
        </authorList>
    </citation>
    <scope>NUCLEOTIDE SEQUENCE</scope>
    <source>
        <strain evidence="12">TP1632</strain>
    </source>
</reference>
<name>A0ABN6KKZ9_9STRE</name>
<evidence type="ECO:0000313" key="12">
    <source>
        <dbReference type="EMBL" id="BDB09328.1"/>
    </source>
</evidence>
<dbReference type="Gene3D" id="3.40.50.620">
    <property type="entry name" value="HUPs"/>
    <property type="match status" value="1"/>
</dbReference>
<evidence type="ECO:0000256" key="4">
    <source>
        <dbReference type="ARBA" id="ARBA00022643"/>
    </source>
</evidence>
<comment type="pathway">
    <text evidence="1">Cofactor biosynthesis; FAD biosynthesis; FAD from FMN: step 1/1.</text>
</comment>
<keyword evidence="4" id="KW-0288">FMN</keyword>
<evidence type="ECO:0000256" key="5">
    <source>
        <dbReference type="ARBA" id="ARBA00022679"/>
    </source>
</evidence>
<keyword evidence="13" id="KW-1185">Reference proteome</keyword>
<evidence type="ECO:0000256" key="8">
    <source>
        <dbReference type="ARBA" id="ARBA00022827"/>
    </source>
</evidence>
<dbReference type="EC" id="2.7.7.2" evidence="2"/>
<dbReference type="Proteomes" id="UP001060027">
    <property type="component" value="Chromosome"/>
</dbReference>
<evidence type="ECO:0000256" key="6">
    <source>
        <dbReference type="ARBA" id="ARBA00022695"/>
    </source>
</evidence>
<evidence type="ECO:0000256" key="7">
    <source>
        <dbReference type="ARBA" id="ARBA00022741"/>
    </source>
</evidence>
<keyword evidence="7" id="KW-0547">Nucleotide-binding</keyword>
<evidence type="ECO:0000256" key="1">
    <source>
        <dbReference type="ARBA" id="ARBA00004726"/>
    </source>
</evidence>
<keyword evidence="8" id="KW-0274">FAD</keyword>
<feature type="domain" description="FAD synthetase" evidence="11">
    <location>
        <begin position="2"/>
        <end position="63"/>
    </location>
</feature>
<accession>A0ABN6KKZ9</accession>
<dbReference type="EMBL" id="AP024523">
    <property type="protein sequence ID" value="BDB09328.1"/>
    <property type="molecule type" value="Genomic_DNA"/>
</dbReference>
<keyword evidence="5" id="KW-0808">Transferase</keyword>
<evidence type="ECO:0000256" key="9">
    <source>
        <dbReference type="ARBA" id="ARBA00022840"/>
    </source>
</evidence>
<sequence length="67" mass="7890">MLPIVVMMFNESLKIALEPYHSELFLHILNSAERERKLKREGVEELYLLDFSSQFDTITTEDFKGLL</sequence>
<evidence type="ECO:0000259" key="11">
    <source>
        <dbReference type="Pfam" id="PF06574"/>
    </source>
</evidence>
<keyword evidence="3" id="KW-0285">Flavoprotein</keyword>
<comment type="catalytic activity">
    <reaction evidence="10">
        <text>FMN + ATP + H(+) = FAD + diphosphate</text>
        <dbReference type="Rhea" id="RHEA:17237"/>
        <dbReference type="ChEBI" id="CHEBI:15378"/>
        <dbReference type="ChEBI" id="CHEBI:30616"/>
        <dbReference type="ChEBI" id="CHEBI:33019"/>
        <dbReference type="ChEBI" id="CHEBI:57692"/>
        <dbReference type="ChEBI" id="CHEBI:58210"/>
        <dbReference type="EC" id="2.7.7.2"/>
    </reaction>
</comment>
<evidence type="ECO:0000256" key="2">
    <source>
        <dbReference type="ARBA" id="ARBA00012393"/>
    </source>
</evidence>
<keyword evidence="6" id="KW-0548">Nucleotidyltransferase</keyword>
<keyword evidence="9" id="KW-0067">ATP-binding</keyword>